<evidence type="ECO:0000256" key="2">
    <source>
        <dbReference type="ARBA" id="ARBA00022475"/>
    </source>
</evidence>
<comment type="subcellular location">
    <subcellularLocation>
        <location evidence="1">Cell membrane</location>
        <topology evidence="1">Multi-pass membrane protein</topology>
    </subcellularLocation>
</comment>
<proteinExistence type="inferred from homology"/>
<dbReference type="InterPro" id="IPR003838">
    <property type="entry name" value="ABC3_permease_C"/>
</dbReference>
<evidence type="ECO:0000256" key="6">
    <source>
        <dbReference type="ARBA" id="ARBA00038076"/>
    </source>
</evidence>
<feature type="transmembrane region" description="Helical" evidence="7">
    <location>
        <begin position="678"/>
        <end position="697"/>
    </location>
</feature>
<evidence type="ECO:0000256" key="4">
    <source>
        <dbReference type="ARBA" id="ARBA00022989"/>
    </source>
</evidence>
<protein>
    <submittedName>
        <fullName evidence="9">ABC transporter permease</fullName>
    </submittedName>
</protein>
<feature type="transmembrane region" description="Helical" evidence="7">
    <location>
        <begin position="21"/>
        <end position="45"/>
    </location>
</feature>
<dbReference type="RefSeq" id="WP_331217684.1">
    <property type="nucleotide sequence ID" value="NZ_JAZGQK010000031.1"/>
</dbReference>
<keyword evidence="5 7" id="KW-0472">Membrane</keyword>
<reference evidence="9 10" key="1">
    <citation type="submission" date="2024-01" db="EMBL/GenBank/DDBJ databases">
        <title>Genome insights into Plantactinospora sonchi sp. nov.</title>
        <authorList>
            <person name="Wang L."/>
        </authorList>
    </citation>
    <scope>NUCLEOTIDE SEQUENCE [LARGE SCALE GENOMIC DNA]</scope>
    <source>
        <strain evidence="9 10">NEAU-QY2</strain>
    </source>
</reference>
<dbReference type="Proteomes" id="UP001332243">
    <property type="component" value="Unassembled WGS sequence"/>
</dbReference>
<sequence length="806" mass="81483">MGGFDVALGLRLTFSGSRIRQVMMVGGVAVGVGLLLGVLGVLPAASERTAKTTSRGVEPGPDRAEGVDARLSVGVWRGRELRVLLVETVGPPVAPPPGIPRTPGPGEVFASPELARALAGAHGAELAPRLPGPVIGQVGPAGLVGPEELYAVAGVPPGTLGGEGYATGFARPVGGLFSSQAAYTDGTGQRSESNSAATLAVLVPLAGVGLVVPVLVLVGTATRLSAATRERRASAIRLAGATPRQLRRLGGIEGATIGALGTVAGLALFHLLRAPTAVLVPVRDGLFATDVAPPLPAVLAVLVGVPVLTATAGVLALRRAVRAPLATRRHVARPQAGTDRLVPLAVGLLALAAAYVDRAALSTGAWHAQALLLGGSVACLLGIAVGAQPLSRLAGMLLARWAPGVAGQIAGRRMLRDPATAARAVVGTALAVVVVGWLVALLPVLAPVTPTGNGHLIGVLPEGTVVVTLGDASDVDRATAALRAVPGVHVTAAVRNVTLLPPQVPMSREFNGDPRTDQGVRAIVADCGQLAAVLGSGLPGCRPDTVHRLPDSSFDAATLASAGQLQPLGADGDRSDPAAPVLRLPAALETLTLPAGLGDDTPVGFAIRGDLLVPPSVLAGWIGVDRWFPTLLVGTDGRADTVEAVRSGLGATLLPLPPATPRESVVLERSESDGYRQVAVIVALAVVLTGGLSLAVTTTDAIRERRRAHAALTAIGVPARLLRRSVLLHTALPLLLSVGLAIVVTSTTSWLYVRLLNSDPGTVAVALPWTGYVAIGVAAVAACVLATAAALPLVRSATRPDALRSE</sequence>
<evidence type="ECO:0000313" key="10">
    <source>
        <dbReference type="Proteomes" id="UP001332243"/>
    </source>
</evidence>
<gene>
    <name evidence="9" type="ORF">V1633_30120</name>
</gene>
<feature type="transmembrane region" description="Helical" evidence="7">
    <location>
        <begin position="338"/>
        <end position="356"/>
    </location>
</feature>
<keyword evidence="3 7" id="KW-0812">Transmembrane</keyword>
<comment type="caution">
    <text evidence="9">The sequence shown here is derived from an EMBL/GenBank/DDBJ whole genome shotgun (WGS) entry which is preliminary data.</text>
</comment>
<evidence type="ECO:0000256" key="3">
    <source>
        <dbReference type="ARBA" id="ARBA00022692"/>
    </source>
</evidence>
<organism evidence="9 10">
    <name type="scientific">Plantactinospora sonchi</name>
    <dbReference type="NCBI Taxonomy" id="1544735"/>
    <lineage>
        <taxon>Bacteria</taxon>
        <taxon>Bacillati</taxon>
        <taxon>Actinomycetota</taxon>
        <taxon>Actinomycetes</taxon>
        <taxon>Micromonosporales</taxon>
        <taxon>Micromonosporaceae</taxon>
        <taxon>Plantactinospora</taxon>
    </lineage>
</organism>
<feature type="transmembrane region" description="Helical" evidence="7">
    <location>
        <begin position="199"/>
        <end position="222"/>
    </location>
</feature>
<comment type="similarity">
    <text evidence="6">Belongs to the ABC-4 integral membrane protein family.</text>
</comment>
<dbReference type="PANTHER" id="PTHR30572">
    <property type="entry name" value="MEMBRANE COMPONENT OF TRANSPORTER-RELATED"/>
    <property type="match status" value="1"/>
</dbReference>
<accession>A0ABU7S1Z2</accession>
<evidence type="ECO:0000256" key="7">
    <source>
        <dbReference type="SAM" id="Phobius"/>
    </source>
</evidence>
<evidence type="ECO:0000259" key="8">
    <source>
        <dbReference type="Pfam" id="PF02687"/>
    </source>
</evidence>
<feature type="transmembrane region" description="Helical" evidence="7">
    <location>
        <begin position="368"/>
        <end position="387"/>
    </location>
</feature>
<feature type="transmembrane region" description="Helical" evidence="7">
    <location>
        <begin position="772"/>
        <end position="794"/>
    </location>
</feature>
<name>A0ABU7S1Z2_9ACTN</name>
<feature type="transmembrane region" description="Helical" evidence="7">
    <location>
        <begin position="421"/>
        <end position="446"/>
    </location>
</feature>
<feature type="domain" description="ABC3 transporter permease C-terminal" evidence="8">
    <location>
        <begin position="681"/>
        <end position="796"/>
    </location>
</feature>
<dbReference type="Pfam" id="PF02687">
    <property type="entry name" value="FtsX"/>
    <property type="match status" value="2"/>
</dbReference>
<evidence type="ECO:0000256" key="5">
    <source>
        <dbReference type="ARBA" id="ARBA00023136"/>
    </source>
</evidence>
<dbReference type="PANTHER" id="PTHR30572:SF4">
    <property type="entry name" value="ABC TRANSPORTER PERMEASE YTRF"/>
    <property type="match status" value="1"/>
</dbReference>
<evidence type="ECO:0000313" key="9">
    <source>
        <dbReference type="EMBL" id="MEE6262744.1"/>
    </source>
</evidence>
<keyword evidence="10" id="KW-1185">Reference proteome</keyword>
<keyword evidence="4 7" id="KW-1133">Transmembrane helix</keyword>
<dbReference type="EMBL" id="JAZGQK010000031">
    <property type="protein sequence ID" value="MEE6262744.1"/>
    <property type="molecule type" value="Genomic_DNA"/>
</dbReference>
<feature type="transmembrane region" description="Helical" evidence="7">
    <location>
        <begin position="726"/>
        <end position="752"/>
    </location>
</feature>
<feature type="transmembrane region" description="Helical" evidence="7">
    <location>
        <begin position="294"/>
        <end position="317"/>
    </location>
</feature>
<evidence type="ECO:0000256" key="1">
    <source>
        <dbReference type="ARBA" id="ARBA00004651"/>
    </source>
</evidence>
<dbReference type="InterPro" id="IPR050250">
    <property type="entry name" value="Macrolide_Exporter_MacB"/>
</dbReference>
<feature type="domain" description="ABC3 transporter permease C-terminal" evidence="8">
    <location>
        <begin position="211"/>
        <end position="324"/>
    </location>
</feature>
<keyword evidence="2" id="KW-1003">Cell membrane</keyword>